<dbReference type="SMART" id="SM00060">
    <property type="entry name" value="FN3"/>
    <property type="match status" value="1"/>
</dbReference>
<keyword evidence="1" id="KW-1133">Transmembrane helix</keyword>
<dbReference type="EMBL" id="MWQY01000011">
    <property type="protein sequence ID" value="ORC34922.1"/>
    <property type="molecule type" value="Genomic_DNA"/>
</dbReference>
<sequence>MKRHRRSGISAILLFARLYVPILVLFCPGLFALEEEIVLGRENGWGPLHHYNTEMLERGFQGYSDIMLHDAAYSRDEYTDLLLHFDSIPLSPSLVRKKSDVPGEVLWTEQRYYTLKPEGIVPDSNSKVFGSGSAMFDRSSSSLLKLVPLPGSLFYPGTDWRDFTIEFWLYPAETESSQKILNWNGVTLPGEWGERPRSQSISCEISRARLTWRFDSVFRPHDASSFSLELEGSRELMPRRWHHHMLRFDSRTGLVEYLIDGTVEDIAYANHQNRETGTVFLPYLGSAGNRQLSIGENLSGFLDEFRISSAFRESGPPAPYKNMDGTVLINPVDLQFGASRLVSIESSYETPDDSDIFFFYQLGDSHFYIPPDDPNWKAFTPGDIFSPDTRGRYLHLMAALYPDGKEQKSPVLSDITIIYEPDLPPPPPSGLQARPEDGAVLLTWEPVPDPDLEGYRIYYGTAPGRYFGQDSSEGPSPIDVGNTTEFLLSGLRNGRLYYFTVVAYDKSPRPYQTLFSVEVSARPNGRLE</sequence>
<dbReference type="STRING" id="1963862.B4O97_11330"/>
<dbReference type="SUPFAM" id="SSF49265">
    <property type="entry name" value="Fibronectin type III"/>
    <property type="match status" value="1"/>
</dbReference>
<dbReference type="Gene3D" id="2.60.40.10">
    <property type="entry name" value="Immunoglobulins"/>
    <property type="match status" value="1"/>
</dbReference>
<dbReference type="InterPro" id="IPR013783">
    <property type="entry name" value="Ig-like_fold"/>
</dbReference>
<dbReference type="Pfam" id="PF00041">
    <property type="entry name" value="fn3"/>
    <property type="match status" value="1"/>
</dbReference>
<name>A0A1Y1RYP0_9SPIO</name>
<dbReference type="SUPFAM" id="SSF49899">
    <property type="entry name" value="Concanavalin A-like lectins/glucanases"/>
    <property type="match status" value="1"/>
</dbReference>
<dbReference type="InterPro" id="IPR036116">
    <property type="entry name" value="FN3_sf"/>
</dbReference>
<keyword evidence="1" id="KW-0472">Membrane</keyword>
<dbReference type="AlphaFoldDB" id="A0A1Y1RYP0"/>
<evidence type="ECO:0000313" key="3">
    <source>
        <dbReference type="EMBL" id="ORC34922.1"/>
    </source>
</evidence>
<dbReference type="CDD" id="cd00063">
    <property type="entry name" value="FN3"/>
    <property type="match status" value="1"/>
</dbReference>
<organism evidence="3 4">
    <name type="scientific">Marispirochaeta aestuarii</name>
    <dbReference type="NCBI Taxonomy" id="1963862"/>
    <lineage>
        <taxon>Bacteria</taxon>
        <taxon>Pseudomonadati</taxon>
        <taxon>Spirochaetota</taxon>
        <taxon>Spirochaetia</taxon>
        <taxon>Spirochaetales</taxon>
        <taxon>Spirochaetaceae</taxon>
        <taxon>Marispirochaeta</taxon>
    </lineage>
</organism>
<protein>
    <recommendedName>
        <fullName evidence="2">Fibronectin type-III domain-containing protein</fullName>
    </recommendedName>
</protein>
<keyword evidence="1" id="KW-0812">Transmembrane</keyword>
<dbReference type="Gene3D" id="2.60.120.200">
    <property type="match status" value="1"/>
</dbReference>
<proteinExistence type="predicted"/>
<feature type="domain" description="Fibronectin type-III" evidence="2">
    <location>
        <begin position="424"/>
        <end position="524"/>
    </location>
</feature>
<dbReference type="InterPro" id="IPR003961">
    <property type="entry name" value="FN3_dom"/>
</dbReference>
<dbReference type="Proteomes" id="UP000192343">
    <property type="component" value="Unassembled WGS sequence"/>
</dbReference>
<dbReference type="InterPro" id="IPR013320">
    <property type="entry name" value="ConA-like_dom_sf"/>
</dbReference>
<gene>
    <name evidence="3" type="ORF">B4O97_11330</name>
</gene>
<comment type="caution">
    <text evidence="3">The sequence shown here is derived from an EMBL/GenBank/DDBJ whole genome shotgun (WGS) entry which is preliminary data.</text>
</comment>
<evidence type="ECO:0000259" key="2">
    <source>
        <dbReference type="PROSITE" id="PS50853"/>
    </source>
</evidence>
<evidence type="ECO:0000256" key="1">
    <source>
        <dbReference type="SAM" id="Phobius"/>
    </source>
</evidence>
<dbReference type="RefSeq" id="WP_083050920.1">
    <property type="nucleotide sequence ID" value="NZ_MWQY01000011.1"/>
</dbReference>
<evidence type="ECO:0000313" key="4">
    <source>
        <dbReference type="Proteomes" id="UP000192343"/>
    </source>
</evidence>
<keyword evidence="4" id="KW-1185">Reference proteome</keyword>
<accession>A0A1Y1RYP0</accession>
<dbReference type="OrthoDB" id="304972at2"/>
<reference evidence="3 4" key="1">
    <citation type="submission" date="2017-03" db="EMBL/GenBank/DDBJ databases">
        <title>Draft Genome sequence of Marispirochaeta sp. strain JC444.</title>
        <authorList>
            <person name="Shivani Y."/>
            <person name="Subhash Y."/>
            <person name="Sasikala C."/>
            <person name="Ramana C."/>
        </authorList>
    </citation>
    <scope>NUCLEOTIDE SEQUENCE [LARGE SCALE GENOMIC DNA]</scope>
    <source>
        <strain evidence="3 4">JC444</strain>
    </source>
</reference>
<feature type="transmembrane region" description="Helical" evidence="1">
    <location>
        <begin position="12"/>
        <end position="33"/>
    </location>
</feature>
<dbReference type="Pfam" id="PF13385">
    <property type="entry name" value="Laminin_G_3"/>
    <property type="match status" value="1"/>
</dbReference>
<dbReference type="PROSITE" id="PS50853">
    <property type="entry name" value="FN3"/>
    <property type="match status" value="1"/>
</dbReference>